<gene>
    <name evidence="4" type="ORF">NA56DRAFT_695209</name>
</gene>
<feature type="signal peptide" evidence="3">
    <location>
        <begin position="1"/>
        <end position="19"/>
    </location>
</feature>
<keyword evidence="5" id="KW-1185">Reference proteome</keyword>
<reference evidence="4 5" key="1">
    <citation type="submission" date="2016-05" db="EMBL/GenBank/DDBJ databases">
        <title>A degradative enzymes factory behind the ericoid mycorrhizal symbiosis.</title>
        <authorList>
            <consortium name="DOE Joint Genome Institute"/>
            <person name="Martino E."/>
            <person name="Morin E."/>
            <person name="Grelet G."/>
            <person name="Kuo A."/>
            <person name="Kohler A."/>
            <person name="Daghino S."/>
            <person name="Barry K."/>
            <person name="Choi C."/>
            <person name="Cichocki N."/>
            <person name="Clum A."/>
            <person name="Copeland A."/>
            <person name="Hainaut M."/>
            <person name="Haridas S."/>
            <person name="Labutti K."/>
            <person name="Lindquist E."/>
            <person name="Lipzen A."/>
            <person name="Khouja H.-R."/>
            <person name="Murat C."/>
            <person name="Ohm R."/>
            <person name="Olson A."/>
            <person name="Spatafora J."/>
            <person name="Veneault-Fourrey C."/>
            <person name="Henrissat B."/>
            <person name="Grigoriev I."/>
            <person name="Martin F."/>
            <person name="Perotto S."/>
        </authorList>
    </citation>
    <scope>NUCLEOTIDE SEQUENCE [LARGE SCALE GENOMIC DNA]</scope>
    <source>
        <strain evidence="4 5">UAMH 7357</strain>
    </source>
</reference>
<feature type="transmembrane region" description="Helical" evidence="2">
    <location>
        <begin position="562"/>
        <end position="584"/>
    </location>
</feature>
<feature type="compositionally biased region" description="Basic and acidic residues" evidence="1">
    <location>
        <begin position="423"/>
        <end position="433"/>
    </location>
</feature>
<accession>A0A2J6PFT4</accession>
<keyword evidence="2" id="KW-0472">Membrane</keyword>
<feature type="transmembrane region" description="Helical" evidence="2">
    <location>
        <begin position="530"/>
        <end position="550"/>
    </location>
</feature>
<feature type="transmembrane region" description="Helical" evidence="2">
    <location>
        <begin position="287"/>
        <end position="310"/>
    </location>
</feature>
<feature type="region of interest" description="Disordered" evidence="1">
    <location>
        <begin position="409"/>
        <end position="433"/>
    </location>
</feature>
<dbReference type="EMBL" id="KZ613540">
    <property type="protein sequence ID" value="PMD12901.1"/>
    <property type="molecule type" value="Genomic_DNA"/>
</dbReference>
<organism evidence="4 5">
    <name type="scientific">Hyaloscypha hepaticicola</name>
    <dbReference type="NCBI Taxonomy" id="2082293"/>
    <lineage>
        <taxon>Eukaryota</taxon>
        <taxon>Fungi</taxon>
        <taxon>Dikarya</taxon>
        <taxon>Ascomycota</taxon>
        <taxon>Pezizomycotina</taxon>
        <taxon>Leotiomycetes</taxon>
        <taxon>Helotiales</taxon>
        <taxon>Hyaloscyphaceae</taxon>
        <taxon>Hyaloscypha</taxon>
    </lineage>
</organism>
<evidence type="ECO:0000256" key="2">
    <source>
        <dbReference type="SAM" id="Phobius"/>
    </source>
</evidence>
<proteinExistence type="predicted"/>
<feature type="transmembrane region" description="Helical" evidence="2">
    <location>
        <begin position="255"/>
        <end position="275"/>
    </location>
</feature>
<dbReference type="Proteomes" id="UP000235672">
    <property type="component" value="Unassembled WGS sequence"/>
</dbReference>
<protein>
    <submittedName>
        <fullName evidence="4">Uncharacterized protein</fullName>
    </submittedName>
</protein>
<keyword evidence="3" id="KW-0732">Signal</keyword>
<keyword evidence="2" id="KW-1133">Transmembrane helix</keyword>
<feature type="chain" id="PRO_5014359891" evidence="3">
    <location>
        <begin position="20"/>
        <end position="598"/>
    </location>
</feature>
<evidence type="ECO:0000256" key="3">
    <source>
        <dbReference type="SAM" id="SignalP"/>
    </source>
</evidence>
<dbReference type="AlphaFoldDB" id="A0A2J6PFT4"/>
<dbReference type="OrthoDB" id="5406607at2759"/>
<keyword evidence="2" id="KW-0812">Transmembrane</keyword>
<evidence type="ECO:0000313" key="4">
    <source>
        <dbReference type="EMBL" id="PMD12901.1"/>
    </source>
</evidence>
<name>A0A2J6PFT4_9HELO</name>
<evidence type="ECO:0000256" key="1">
    <source>
        <dbReference type="SAM" id="MobiDB-lite"/>
    </source>
</evidence>
<evidence type="ECO:0000313" key="5">
    <source>
        <dbReference type="Proteomes" id="UP000235672"/>
    </source>
</evidence>
<sequence>MLHQSLVLLSTILTSVASAAVLKNYTITVPEGASDHNDPNLLCTPSGWQDIIIFYLGNYIAHVATILSLPGESRSSKITVSFSSLLFPVSGLMRGLLTILTYASFGETDLQKAARAGALCMVVRNQEWRPEPGDIVADAYLEETEKKSRTGDAVGSSNSFARICVADAPWSTVRSVNGTLIVVNPGYNIHGSIDMLPSKGYELAYVSSDAEFENDFIPEITARKSSSSWSISSIKAAISSLIWPPTAPTAISSSYNMIGGLIALAQAIYTSVTLYQTRGDQINQYGCAAFGLTVAPFVLMSIINLIGNMFSPTYNAIYMIETSVMTEARRHGCRFDGVVGKLKEGRGAILKSDIGEVNWVKSAIFEGTGENDQLTVDVFPSSAAKAESSSSQEPAQLVAGDDENIQLSSAEKGARINETVEQEESRKFTVAEHNPSEEPDYVIGIPSCPLIGKAASGQNEPGTGPKSDVYILRASPTMLETRIAPGSDNHRPATDAVFLWVILVASALIAIVGGLSHFRAGSSTVAQRAWTMSWLGSDIVAGFVMGAALVPRDKKESQENNVLYGMIAWALLFGAPAIGGFVVVGQMVKEYGSCIKLP</sequence>
<feature type="transmembrane region" description="Helical" evidence="2">
    <location>
        <begin position="497"/>
        <end position="518"/>
    </location>
</feature>